<keyword evidence="4" id="KW-1185">Reference proteome</keyword>
<dbReference type="Proteomes" id="UP000027725">
    <property type="component" value="Unassembled WGS sequence"/>
</dbReference>
<evidence type="ECO:0000259" key="2">
    <source>
        <dbReference type="Pfam" id="PF11977"/>
    </source>
</evidence>
<dbReference type="OrthoDB" id="5196680at2"/>
<dbReference type="eggNOG" id="ENOG5031TDE">
    <property type="taxonomic scope" value="Bacteria"/>
</dbReference>
<keyword evidence="1" id="KW-1133">Transmembrane helix</keyword>
<dbReference type="AlphaFoldDB" id="A0A074TQV4"/>
<gene>
    <name evidence="3" type="ORF">DL1_07015</name>
</gene>
<dbReference type="InterPro" id="IPR021869">
    <property type="entry name" value="RNase_Zc3h12_NYN"/>
</dbReference>
<evidence type="ECO:0000313" key="3">
    <source>
        <dbReference type="EMBL" id="KEP71338.1"/>
    </source>
</evidence>
<dbReference type="EMBL" id="JHEH01000002">
    <property type="protein sequence ID" value="KEP71338.1"/>
    <property type="molecule type" value="Genomic_DNA"/>
</dbReference>
<proteinExistence type="predicted"/>
<feature type="transmembrane region" description="Helical" evidence="1">
    <location>
        <begin position="6"/>
        <end position="26"/>
    </location>
</feature>
<evidence type="ECO:0000256" key="1">
    <source>
        <dbReference type="SAM" id="Phobius"/>
    </source>
</evidence>
<name>A0A074TQV4_9RHOB</name>
<dbReference type="STRING" id="1185766.SAMN05216224_101250"/>
<dbReference type="Gene3D" id="3.40.50.11980">
    <property type="match status" value="1"/>
</dbReference>
<protein>
    <recommendedName>
        <fullName evidence="2">RNase NYN domain-containing protein</fullName>
    </recommendedName>
</protein>
<keyword evidence="1" id="KW-0812">Transmembrane</keyword>
<organism evidence="3 4">
    <name type="scientific">Thioclava dalianensis</name>
    <dbReference type="NCBI Taxonomy" id="1185766"/>
    <lineage>
        <taxon>Bacteria</taxon>
        <taxon>Pseudomonadati</taxon>
        <taxon>Pseudomonadota</taxon>
        <taxon>Alphaproteobacteria</taxon>
        <taxon>Rhodobacterales</taxon>
        <taxon>Paracoccaceae</taxon>
        <taxon>Thioclava</taxon>
    </lineage>
</organism>
<dbReference type="RefSeq" id="WP_038061905.1">
    <property type="nucleotide sequence ID" value="NZ_FOVB01000001.1"/>
</dbReference>
<sequence>MTVSAHPHALLAVLVVAVLLVVVLFLRRRLSGRAARRFVLIDGSNVMYWRNSQPDLAPVKAVIARIRAAKAQPVVYFDANAGYLLRGRYLNNAELARALGIASDRVLIAPKGTPADPLLLEAASGLRARIVTNDRYRDWTADYPILKSRELLVRGEWQKGRLTLNRELVARKRA</sequence>
<dbReference type="Pfam" id="PF11977">
    <property type="entry name" value="RNase_Zc3h12a"/>
    <property type="match status" value="1"/>
</dbReference>
<keyword evidence="1" id="KW-0472">Membrane</keyword>
<evidence type="ECO:0000313" key="4">
    <source>
        <dbReference type="Proteomes" id="UP000027725"/>
    </source>
</evidence>
<accession>A0A074TQV4</accession>
<reference evidence="3 4" key="1">
    <citation type="submission" date="2014-03" db="EMBL/GenBank/DDBJ databases">
        <title>The draft genome sequence of Thioclava dalianensis DLFJ1-1.</title>
        <authorList>
            <person name="Lai Q."/>
            <person name="Shao Z."/>
        </authorList>
    </citation>
    <scope>NUCLEOTIDE SEQUENCE [LARGE SCALE GENOMIC DNA]</scope>
    <source>
        <strain evidence="3 4">DLFJ1-1</strain>
    </source>
</reference>
<feature type="domain" description="RNase NYN" evidence="2">
    <location>
        <begin position="36"/>
        <end position="145"/>
    </location>
</feature>
<comment type="caution">
    <text evidence="3">The sequence shown here is derived from an EMBL/GenBank/DDBJ whole genome shotgun (WGS) entry which is preliminary data.</text>
</comment>